<evidence type="ECO:0000256" key="2">
    <source>
        <dbReference type="ARBA" id="ARBA00022741"/>
    </source>
</evidence>
<dbReference type="GO" id="GO:0043022">
    <property type="term" value="F:ribosome binding"/>
    <property type="evidence" value="ECO:0007669"/>
    <property type="project" value="TreeGrafter"/>
</dbReference>
<dbReference type="Gene3D" id="3.30.70.870">
    <property type="entry name" value="Elongation Factor G (Translational Gtpase), domain 3"/>
    <property type="match status" value="1"/>
</dbReference>
<keyword evidence="3" id="KW-0378">Hydrolase</keyword>
<comment type="similarity">
    <text evidence="1">Belongs to the TRAFAC class translation factor GTPase superfamily. Classic translation factor GTPase family. LepA subfamily.</text>
</comment>
<dbReference type="Gene3D" id="2.40.30.10">
    <property type="entry name" value="Translation factors"/>
    <property type="match status" value="1"/>
</dbReference>
<keyword evidence="4" id="KW-0342">GTP-binding</keyword>
<dbReference type="GO" id="GO:0045727">
    <property type="term" value="P:positive regulation of translation"/>
    <property type="evidence" value="ECO:0007669"/>
    <property type="project" value="TreeGrafter"/>
</dbReference>
<dbReference type="PANTHER" id="PTHR43512:SF4">
    <property type="entry name" value="TRANSLATION FACTOR GUF1 HOMOLOG, CHLOROPLASTIC"/>
    <property type="match status" value="1"/>
</dbReference>
<dbReference type="CDD" id="cd03709">
    <property type="entry name" value="lepA_C"/>
    <property type="match status" value="1"/>
</dbReference>
<dbReference type="Gene3D" id="3.30.70.240">
    <property type="match status" value="1"/>
</dbReference>
<evidence type="ECO:0000256" key="3">
    <source>
        <dbReference type="ARBA" id="ARBA00022801"/>
    </source>
</evidence>
<sequence>PLELGVLKPKFAVRGRLANGEIGYLVTGLKELDQCQVGDTIVLAKDLESVKSLPGYKEVKPFVYAGLFCKDGDDYPILKDALEKLRLNDAALMFEPEKSKALGFGFRCGFLGLLHLEIIQERLKREFDLDLLITTPSVSYKIELKDKKVEIVHSPIELPDSNRIMKISEPWVNLEIITPEEYLGRVMELVKDKRGIYENTEYLGEKRVLLKYKMPLSEVIIDFYDQLKSASSGYASMSYTLEDFHKTDLVKLEVLIAS</sequence>
<dbReference type="EMBL" id="BARS01034868">
    <property type="protein sequence ID" value="GAG26761.1"/>
    <property type="molecule type" value="Genomic_DNA"/>
</dbReference>
<proteinExistence type="inferred from homology"/>
<dbReference type="PANTHER" id="PTHR43512">
    <property type="entry name" value="TRANSLATION FACTOR GUF1-RELATED"/>
    <property type="match status" value="1"/>
</dbReference>
<evidence type="ECO:0000313" key="6">
    <source>
        <dbReference type="EMBL" id="GAG26761.1"/>
    </source>
</evidence>
<evidence type="ECO:0000256" key="4">
    <source>
        <dbReference type="ARBA" id="ARBA00023134"/>
    </source>
</evidence>
<gene>
    <name evidence="6" type="ORF">S01H1_53815</name>
</gene>
<dbReference type="GO" id="GO:0005525">
    <property type="term" value="F:GTP binding"/>
    <property type="evidence" value="ECO:0007669"/>
    <property type="project" value="UniProtKB-KW"/>
</dbReference>
<dbReference type="InterPro" id="IPR035647">
    <property type="entry name" value="EFG_III/V"/>
</dbReference>
<organism evidence="6">
    <name type="scientific">marine sediment metagenome</name>
    <dbReference type="NCBI Taxonomy" id="412755"/>
    <lineage>
        <taxon>unclassified sequences</taxon>
        <taxon>metagenomes</taxon>
        <taxon>ecological metagenomes</taxon>
    </lineage>
</organism>
<dbReference type="AlphaFoldDB" id="X0XP60"/>
<dbReference type="GO" id="GO:0016787">
    <property type="term" value="F:hydrolase activity"/>
    <property type="evidence" value="ECO:0007669"/>
    <property type="project" value="UniProtKB-KW"/>
</dbReference>
<feature type="non-terminal residue" evidence="6">
    <location>
        <position position="1"/>
    </location>
</feature>
<dbReference type="Pfam" id="PF00679">
    <property type="entry name" value="EFG_C"/>
    <property type="match status" value="1"/>
</dbReference>
<protein>
    <recommendedName>
        <fullName evidence="5">Elongation factor EFG domain-containing protein</fullName>
    </recommendedName>
</protein>
<dbReference type="InterPro" id="IPR035654">
    <property type="entry name" value="LepA_IV"/>
</dbReference>
<dbReference type="InterPro" id="IPR000640">
    <property type="entry name" value="EFG_V-like"/>
</dbReference>
<dbReference type="CDD" id="cd16260">
    <property type="entry name" value="EF4_III"/>
    <property type="match status" value="1"/>
</dbReference>
<dbReference type="FunFam" id="3.30.70.240:FF:000007">
    <property type="entry name" value="Translation factor GUF1, mitochondrial"/>
    <property type="match status" value="1"/>
</dbReference>
<dbReference type="FunFam" id="3.30.70.870:FF:000004">
    <property type="entry name" value="Translation factor GUF1, mitochondrial"/>
    <property type="match status" value="1"/>
</dbReference>
<name>X0XP60_9ZZZZ</name>
<reference evidence="6" key="1">
    <citation type="journal article" date="2014" name="Front. Microbiol.">
        <title>High frequency of phylogenetically diverse reductive dehalogenase-homologous genes in deep subseafloor sedimentary metagenomes.</title>
        <authorList>
            <person name="Kawai M."/>
            <person name="Futagami T."/>
            <person name="Toyoda A."/>
            <person name="Takaki Y."/>
            <person name="Nishi S."/>
            <person name="Hori S."/>
            <person name="Arai W."/>
            <person name="Tsubouchi T."/>
            <person name="Morono Y."/>
            <person name="Uchiyama I."/>
            <person name="Ito T."/>
            <person name="Fujiyama A."/>
            <person name="Inagaki F."/>
            <person name="Takami H."/>
        </authorList>
    </citation>
    <scope>NUCLEOTIDE SEQUENCE</scope>
    <source>
        <strain evidence="6">Expedition CK06-06</strain>
    </source>
</reference>
<feature type="non-terminal residue" evidence="6">
    <location>
        <position position="258"/>
    </location>
</feature>
<feature type="domain" description="Elongation factor EFG" evidence="5">
    <location>
        <begin position="166"/>
        <end position="255"/>
    </location>
</feature>
<evidence type="ECO:0000259" key="5">
    <source>
        <dbReference type="SMART" id="SM00838"/>
    </source>
</evidence>
<comment type="caution">
    <text evidence="6">The sequence shown here is derived from an EMBL/GenBank/DDBJ whole genome shotgun (WGS) entry which is preliminary data.</text>
</comment>
<dbReference type="SUPFAM" id="SSF54980">
    <property type="entry name" value="EF-G C-terminal domain-like"/>
    <property type="match status" value="2"/>
</dbReference>
<accession>X0XP60</accession>
<dbReference type="InterPro" id="IPR006297">
    <property type="entry name" value="EF-4"/>
</dbReference>
<keyword evidence="2" id="KW-0547">Nucleotide-binding</keyword>
<dbReference type="SMART" id="SM00838">
    <property type="entry name" value="EFG_C"/>
    <property type="match status" value="1"/>
</dbReference>
<evidence type="ECO:0000256" key="1">
    <source>
        <dbReference type="ARBA" id="ARBA00005454"/>
    </source>
</evidence>